<dbReference type="Gene3D" id="3.90.420.10">
    <property type="entry name" value="Oxidoreductase, molybdopterin-binding domain"/>
    <property type="match status" value="1"/>
</dbReference>
<evidence type="ECO:0000313" key="2">
    <source>
        <dbReference type="EMBL" id="QDL94691.1"/>
    </source>
</evidence>
<organism evidence="2 3">
    <name type="scientific">Paroceanicella profunda</name>
    <dbReference type="NCBI Taxonomy" id="2579971"/>
    <lineage>
        <taxon>Bacteria</taxon>
        <taxon>Pseudomonadati</taxon>
        <taxon>Pseudomonadota</taxon>
        <taxon>Alphaproteobacteria</taxon>
        <taxon>Rhodobacterales</taxon>
        <taxon>Paracoccaceae</taxon>
        <taxon>Paroceanicella</taxon>
    </lineage>
</organism>
<dbReference type="Pfam" id="PF00174">
    <property type="entry name" value="Oxidored_molyb"/>
    <property type="match status" value="1"/>
</dbReference>
<reference evidence="2 3" key="1">
    <citation type="submission" date="2019-06" db="EMBL/GenBank/DDBJ databases">
        <title>Genome sequence of Rhodobacteraceae bacterium D4M1.</title>
        <authorList>
            <person name="Cao J."/>
        </authorList>
    </citation>
    <scope>NUCLEOTIDE SEQUENCE [LARGE SCALE GENOMIC DNA]</scope>
    <source>
        <strain evidence="2 3">D4M1</strain>
        <plasmid evidence="3">pd4m1c</plasmid>
    </source>
</reference>
<keyword evidence="3" id="KW-1185">Reference proteome</keyword>
<feature type="domain" description="Oxidoreductase molybdopterin-binding" evidence="1">
    <location>
        <begin position="52"/>
        <end position="124"/>
    </location>
</feature>
<dbReference type="KEGG" id="ppru:FDP22_22515"/>
<evidence type="ECO:0000313" key="3">
    <source>
        <dbReference type="Proteomes" id="UP000305888"/>
    </source>
</evidence>
<evidence type="ECO:0000259" key="1">
    <source>
        <dbReference type="Pfam" id="PF00174"/>
    </source>
</evidence>
<dbReference type="InterPro" id="IPR000572">
    <property type="entry name" value="OxRdtase_Mopterin-bd_dom"/>
</dbReference>
<proteinExistence type="predicted"/>
<dbReference type="Proteomes" id="UP000305888">
    <property type="component" value="Plasmid pD4M1C"/>
</dbReference>
<gene>
    <name evidence="2" type="ORF">FDP22_22515</name>
</gene>
<dbReference type="OrthoDB" id="9798763at2"/>
<keyword evidence="2" id="KW-0614">Plasmid</keyword>
<accession>A0A5B8FJA4</accession>
<dbReference type="EMBL" id="CP040821">
    <property type="protein sequence ID" value="QDL94691.1"/>
    <property type="molecule type" value="Genomic_DNA"/>
</dbReference>
<dbReference type="SUPFAM" id="SSF56524">
    <property type="entry name" value="Oxidoreductase molybdopterin-binding domain"/>
    <property type="match status" value="1"/>
</dbReference>
<protein>
    <submittedName>
        <fullName evidence="2">Oxidoreductase</fullName>
    </submittedName>
</protein>
<geneLocation type="plasmid" evidence="3">
    <name>pd4m1c</name>
</geneLocation>
<dbReference type="AlphaFoldDB" id="A0A5B8FJA4"/>
<dbReference type="InterPro" id="IPR036374">
    <property type="entry name" value="OxRdtase_Mopterin-bd_sf"/>
</dbReference>
<sequence>MLAGSVAAADPLPIPDGPPLLTIEGNISNTNVGDTAQFDRAMLESIGMVSFTTTTPWFTGETTFEGVPMAKLLDLVGAEGTRIEAVALNDYRTEVPIADFAKYGTILALKRDGAYMPIRDKGPLFIVYDYDSASELQSQDFYSRSVWQLARIVVK</sequence>
<name>A0A5B8FJA4_9RHOB</name>